<dbReference type="EMBL" id="VZON01000009">
    <property type="protein sequence ID" value="KAB0611390.1"/>
    <property type="molecule type" value="Genomic_DNA"/>
</dbReference>
<dbReference type="SUPFAM" id="SSF53474">
    <property type="entry name" value="alpha/beta-Hydrolases"/>
    <property type="match status" value="1"/>
</dbReference>
<dbReference type="Gene3D" id="3.40.50.1820">
    <property type="entry name" value="alpha/beta hydrolase"/>
    <property type="match status" value="1"/>
</dbReference>
<dbReference type="InterPro" id="IPR029058">
    <property type="entry name" value="AB_hydrolase_fold"/>
</dbReference>
<evidence type="ECO:0000313" key="1">
    <source>
        <dbReference type="EMBL" id="KAB0611390.1"/>
    </source>
</evidence>
<dbReference type="Proteomes" id="UP000423641">
    <property type="component" value="Unassembled WGS sequence"/>
</dbReference>
<comment type="caution">
    <text evidence="1">The sequence shown here is derived from an EMBL/GenBank/DDBJ whole genome shotgun (WGS) entry which is preliminary data.</text>
</comment>
<proteinExistence type="predicted"/>
<organism evidence="1 2">
    <name type="scientific">Campylobacter hyointestinalis subsp. lawsonii</name>
    <dbReference type="NCBI Taxonomy" id="91353"/>
    <lineage>
        <taxon>Bacteria</taxon>
        <taxon>Pseudomonadati</taxon>
        <taxon>Campylobacterota</taxon>
        <taxon>Epsilonproteobacteria</taxon>
        <taxon>Campylobacterales</taxon>
        <taxon>Campylobacteraceae</taxon>
        <taxon>Campylobacter</taxon>
    </lineage>
</organism>
<reference evidence="1 2" key="1">
    <citation type="submission" date="2019-09" db="EMBL/GenBank/DDBJ databases">
        <title>Draft genome sequences of 48 bacterial type strains from the CCUG.</title>
        <authorList>
            <person name="Tunovic T."/>
            <person name="Pineiro-Iglesias B."/>
            <person name="Unosson C."/>
            <person name="Inganas E."/>
            <person name="Ohlen M."/>
            <person name="Cardew S."/>
            <person name="Jensie-Markopoulos S."/>
            <person name="Salva-Serra F."/>
            <person name="Jaen-Luchoro D."/>
            <person name="Karlsson R."/>
            <person name="Svensson-Stadler L."/>
            <person name="Chun J."/>
            <person name="Moore E."/>
        </authorList>
    </citation>
    <scope>NUCLEOTIDE SEQUENCE [LARGE SCALE GENOMIC DNA]</scope>
    <source>
        <strain evidence="1 2">CCUG 34538</strain>
    </source>
</reference>
<protein>
    <submittedName>
        <fullName evidence="1">DUF2920 family protein</fullName>
    </submittedName>
</protein>
<name>A0AAV6EDL3_CAMHY</name>
<sequence length="431" mass="49301">MIQTKTYDIKSCDDVELGIERKSLLNFFLTYDDSKSIEAIVCIIPGLGADANYSYKEHLAQSIALNLNVAVLSVNYHCIANRPQIGAKTILDDIDKLIFRTSCEAIGFKLEKDFETKSEDTQYVDNIVNSLNLFIALGKVNGKFSSDFELNLHFTFQPPNGDYQNFGLMSAIDVINAILHVKANPPFNCNDDRWGGVPCILVGSSHGGYIANLCAKISPWIIDGVVDNSSWNISSDILKNKNYLQFSAMGFGKEIDYIRYSATNAIRKNLIFFYSDKTKWTSNSASPYFCSKSRLDIRDVNYPKHLYIQSRSNKPIYIGYHSINDHIANYYDKSKFYENLKLFKFDSNLTLIKDQNQVDGKFIKNLNHGMDMSIKTLILKEVPTILDKLKTLKKPKKAKKISYETDEWIYHFKQNKDKLELTCQKLEPKFE</sequence>
<dbReference type="Pfam" id="PF11144">
    <property type="entry name" value="DUF2920"/>
    <property type="match status" value="1"/>
</dbReference>
<dbReference type="InterPro" id="IPR022605">
    <property type="entry name" value="DUF2920"/>
</dbReference>
<evidence type="ECO:0000313" key="2">
    <source>
        <dbReference type="Proteomes" id="UP000423641"/>
    </source>
</evidence>
<dbReference type="AlphaFoldDB" id="A0AAV6EDL3"/>
<gene>
    <name evidence="1" type="ORF">F7P66_08560</name>
</gene>
<dbReference type="GeneID" id="56509266"/>
<dbReference type="RefSeq" id="WP_112000484.1">
    <property type="nucleotide sequence ID" value="NZ_CP053828.1"/>
</dbReference>
<accession>A0AAV6EDL3</accession>